<comment type="cofactor">
    <cofactor evidence="4">
        <name>Zn(2+)</name>
        <dbReference type="ChEBI" id="CHEBI:29105"/>
    </cofactor>
</comment>
<dbReference type="Proteomes" id="UP000249008">
    <property type="component" value="Chromosome 1"/>
</dbReference>
<dbReference type="PANTHER" id="PTHR43622:SF7">
    <property type="entry name" value="3-DEHYDROQUINATE SYNTHASE, CHLOROPLASTIC"/>
    <property type="match status" value="1"/>
</dbReference>
<keyword evidence="12" id="KW-0479">Metal-binding</keyword>
<dbReference type="Gene3D" id="3.40.50.1970">
    <property type="match status" value="1"/>
</dbReference>
<dbReference type="InterPro" id="IPR056179">
    <property type="entry name" value="DHQS_C"/>
</dbReference>
<dbReference type="GO" id="GO:0009423">
    <property type="term" value="P:chorismate biosynthetic process"/>
    <property type="evidence" value="ECO:0007669"/>
    <property type="project" value="UniProtKB-UniRule"/>
</dbReference>
<name>A0AAX2JE21_9FUSO</name>
<dbReference type="EMBL" id="LS483487">
    <property type="protein sequence ID" value="SQJ13183.1"/>
    <property type="molecule type" value="Genomic_DNA"/>
</dbReference>
<evidence type="ECO:0000256" key="9">
    <source>
        <dbReference type="ARBA" id="ARBA00017684"/>
    </source>
</evidence>
<evidence type="ECO:0000256" key="10">
    <source>
        <dbReference type="ARBA" id="ARBA00022490"/>
    </source>
</evidence>
<dbReference type="NCBIfam" id="TIGR01357">
    <property type="entry name" value="aroB"/>
    <property type="match status" value="1"/>
</dbReference>
<dbReference type="InterPro" id="IPR030960">
    <property type="entry name" value="DHQS/DOIS_N"/>
</dbReference>
<dbReference type="FunFam" id="3.40.50.1970:FF:000007">
    <property type="entry name" value="Pentafunctional AROM polypeptide"/>
    <property type="match status" value="1"/>
</dbReference>
<dbReference type="RefSeq" id="WP_005980374.1">
    <property type="nucleotide sequence ID" value="NZ_CABKNW010000005.1"/>
</dbReference>
<evidence type="ECO:0000256" key="4">
    <source>
        <dbReference type="ARBA" id="ARBA00001947"/>
    </source>
</evidence>
<evidence type="ECO:0000256" key="13">
    <source>
        <dbReference type="ARBA" id="ARBA00022741"/>
    </source>
</evidence>
<evidence type="ECO:0000256" key="19">
    <source>
        <dbReference type="NCBIfam" id="TIGR01357"/>
    </source>
</evidence>
<dbReference type="PANTHER" id="PTHR43622">
    <property type="entry name" value="3-DEHYDROQUINATE SYNTHASE"/>
    <property type="match status" value="1"/>
</dbReference>
<keyword evidence="14" id="KW-0862">Zinc</keyword>
<feature type="domain" description="3-dehydroquinate synthase N-terminal" evidence="20">
    <location>
        <begin position="60"/>
        <end position="171"/>
    </location>
</feature>
<dbReference type="EC" id="4.2.3.4" evidence="8 19"/>
<dbReference type="InterPro" id="IPR050071">
    <property type="entry name" value="Dehydroquinate_synthase"/>
</dbReference>
<dbReference type="GO" id="GO:0009073">
    <property type="term" value="P:aromatic amino acid family biosynthetic process"/>
    <property type="evidence" value="ECO:0007669"/>
    <property type="project" value="UniProtKB-KW"/>
</dbReference>
<dbReference type="GO" id="GO:0005737">
    <property type="term" value="C:cytoplasm"/>
    <property type="evidence" value="ECO:0007669"/>
    <property type="project" value="UniProtKB-SubCell"/>
</dbReference>
<keyword evidence="13" id="KW-0547">Nucleotide-binding</keyword>
<evidence type="ECO:0000259" key="20">
    <source>
        <dbReference type="Pfam" id="PF01761"/>
    </source>
</evidence>
<dbReference type="KEGG" id="ful:C4N20_04710"/>
<keyword evidence="11" id="KW-0028">Amino-acid biosynthesis</keyword>
<reference evidence="22 23" key="1">
    <citation type="submission" date="2018-06" db="EMBL/GenBank/DDBJ databases">
        <authorList>
            <consortium name="Pathogen Informatics"/>
            <person name="Doyle S."/>
        </authorList>
    </citation>
    <scope>NUCLEOTIDE SEQUENCE [LARGE SCALE GENOMIC DNA]</scope>
    <source>
        <strain evidence="22 23">NCTC12112</strain>
    </source>
</reference>
<feature type="domain" description="3-dehydroquinate synthase C-terminal" evidence="21">
    <location>
        <begin position="174"/>
        <end position="302"/>
    </location>
</feature>
<evidence type="ECO:0000256" key="1">
    <source>
        <dbReference type="ARBA" id="ARBA00001393"/>
    </source>
</evidence>
<dbReference type="GO" id="GO:0003856">
    <property type="term" value="F:3-dehydroquinate synthase activity"/>
    <property type="evidence" value="ECO:0007669"/>
    <property type="project" value="UniProtKB-UniRule"/>
</dbReference>
<dbReference type="GO" id="GO:0008652">
    <property type="term" value="P:amino acid biosynthetic process"/>
    <property type="evidence" value="ECO:0007669"/>
    <property type="project" value="UniProtKB-KW"/>
</dbReference>
<comment type="similarity">
    <text evidence="7">Belongs to the sugar phosphate cyclases superfamily. Dehydroquinate synthase family.</text>
</comment>
<keyword evidence="15" id="KW-0520">NAD</keyword>
<evidence type="ECO:0000259" key="21">
    <source>
        <dbReference type="Pfam" id="PF24621"/>
    </source>
</evidence>
<comment type="cofactor">
    <cofactor evidence="3">
        <name>Co(2+)</name>
        <dbReference type="ChEBI" id="CHEBI:48828"/>
    </cofactor>
</comment>
<evidence type="ECO:0000256" key="17">
    <source>
        <dbReference type="ARBA" id="ARBA00023239"/>
    </source>
</evidence>
<dbReference type="PIRSF" id="PIRSF001455">
    <property type="entry name" value="DHQ_synth"/>
    <property type="match status" value="1"/>
</dbReference>
<evidence type="ECO:0000256" key="14">
    <source>
        <dbReference type="ARBA" id="ARBA00022833"/>
    </source>
</evidence>
<evidence type="ECO:0000256" key="6">
    <source>
        <dbReference type="ARBA" id="ARBA00004661"/>
    </source>
</evidence>
<dbReference type="GeneID" id="78454097"/>
<dbReference type="GO" id="GO:0046872">
    <property type="term" value="F:metal ion binding"/>
    <property type="evidence" value="ECO:0007669"/>
    <property type="project" value="UniProtKB-KW"/>
</dbReference>
<keyword evidence="17 22" id="KW-0456">Lyase</keyword>
<evidence type="ECO:0000256" key="7">
    <source>
        <dbReference type="ARBA" id="ARBA00005412"/>
    </source>
</evidence>
<organism evidence="22 23">
    <name type="scientific">Fusobacterium ulcerans</name>
    <dbReference type="NCBI Taxonomy" id="861"/>
    <lineage>
        <taxon>Bacteria</taxon>
        <taxon>Fusobacteriati</taxon>
        <taxon>Fusobacteriota</taxon>
        <taxon>Fusobacteriia</taxon>
        <taxon>Fusobacteriales</taxon>
        <taxon>Fusobacteriaceae</taxon>
        <taxon>Fusobacterium</taxon>
    </lineage>
</organism>
<comment type="subcellular location">
    <subcellularLocation>
        <location evidence="5">Cytoplasm</location>
    </subcellularLocation>
</comment>
<evidence type="ECO:0000313" key="22">
    <source>
        <dbReference type="EMBL" id="SQJ13183.1"/>
    </source>
</evidence>
<evidence type="ECO:0000256" key="8">
    <source>
        <dbReference type="ARBA" id="ARBA00013031"/>
    </source>
</evidence>
<dbReference type="Pfam" id="PF01761">
    <property type="entry name" value="DHQ_synthase"/>
    <property type="match status" value="1"/>
</dbReference>
<comment type="catalytic activity">
    <reaction evidence="1">
        <text>7-phospho-2-dehydro-3-deoxy-D-arabino-heptonate = 3-dehydroquinate + phosphate</text>
        <dbReference type="Rhea" id="RHEA:21968"/>
        <dbReference type="ChEBI" id="CHEBI:32364"/>
        <dbReference type="ChEBI" id="CHEBI:43474"/>
        <dbReference type="ChEBI" id="CHEBI:58394"/>
        <dbReference type="EC" id="4.2.3.4"/>
    </reaction>
</comment>
<evidence type="ECO:0000256" key="15">
    <source>
        <dbReference type="ARBA" id="ARBA00023027"/>
    </source>
</evidence>
<evidence type="ECO:0000256" key="11">
    <source>
        <dbReference type="ARBA" id="ARBA00022605"/>
    </source>
</evidence>
<protein>
    <recommendedName>
        <fullName evidence="9 19">3-dehydroquinate synthase</fullName>
        <ecNumber evidence="8 19">4.2.3.4</ecNumber>
    </recommendedName>
</protein>
<evidence type="ECO:0000256" key="5">
    <source>
        <dbReference type="ARBA" id="ARBA00004496"/>
    </source>
</evidence>
<gene>
    <name evidence="22" type="primary">aroB</name>
    <name evidence="22" type="ORF">NCTC12112_02828</name>
</gene>
<comment type="cofactor">
    <cofactor evidence="2">
        <name>NAD(+)</name>
        <dbReference type="ChEBI" id="CHEBI:57540"/>
    </cofactor>
</comment>
<keyword evidence="18" id="KW-0170">Cobalt</keyword>
<dbReference type="Pfam" id="PF24621">
    <property type="entry name" value="DHQS_C"/>
    <property type="match status" value="1"/>
</dbReference>
<proteinExistence type="inferred from homology"/>
<dbReference type="GO" id="GO:0000166">
    <property type="term" value="F:nucleotide binding"/>
    <property type="evidence" value="ECO:0007669"/>
    <property type="project" value="UniProtKB-KW"/>
</dbReference>
<keyword evidence="16" id="KW-0057">Aromatic amino acid biosynthesis</keyword>
<sequence length="333" mass="37966">MKLRIDLKEKSYDIHIEKGILYRIKEYIDLNRKVMIVTDTGVPKKYTDILKAQCSDGYSIIVEQGEGAKSFRVFEEVCQKLLEYGFHRKDLVIALGGGVVGDLAGFSAASYMRGIDFINIPTTTLSQIDSSIGGKTAINLGDTKNIIGAFYQPKGVFIDPEVLETLPKRHYYNGLVEALKAGLIYDEKLFEIFEEKDIDSSLQEIIYRALLVKKDVVEKDEREENLRKILNFGHTIGHGIEGFFHLKDVLHGEGVAMGMLPMIENEELRERTKNILKKMNIDTEIKYDCDKVFELMLKDKKADQDKITLVKVRELGKAELVKVPMEECKNYLK</sequence>
<evidence type="ECO:0000313" key="23">
    <source>
        <dbReference type="Proteomes" id="UP000249008"/>
    </source>
</evidence>
<dbReference type="InterPro" id="IPR030963">
    <property type="entry name" value="DHQ_synth_fam"/>
</dbReference>
<evidence type="ECO:0000256" key="18">
    <source>
        <dbReference type="ARBA" id="ARBA00023285"/>
    </source>
</evidence>
<keyword evidence="10" id="KW-0963">Cytoplasm</keyword>
<evidence type="ECO:0000256" key="16">
    <source>
        <dbReference type="ARBA" id="ARBA00023141"/>
    </source>
</evidence>
<dbReference type="SUPFAM" id="SSF56796">
    <property type="entry name" value="Dehydroquinate synthase-like"/>
    <property type="match status" value="1"/>
</dbReference>
<dbReference type="CDD" id="cd08195">
    <property type="entry name" value="DHQS"/>
    <property type="match status" value="1"/>
</dbReference>
<dbReference type="AlphaFoldDB" id="A0AAX2JE21"/>
<evidence type="ECO:0000256" key="3">
    <source>
        <dbReference type="ARBA" id="ARBA00001941"/>
    </source>
</evidence>
<evidence type="ECO:0000256" key="12">
    <source>
        <dbReference type="ARBA" id="ARBA00022723"/>
    </source>
</evidence>
<evidence type="ECO:0000256" key="2">
    <source>
        <dbReference type="ARBA" id="ARBA00001911"/>
    </source>
</evidence>
<comment type="pathway">
    <text evidence="6">Metabolic intermediate biosynthesis; chorismate biosynthesis; chorismate from D-erythrose 4-phosphate and phosphoenolpyruvate: step 2/7.</text>
</comment>
<dbReference type="Gene3D" id="1.20.1090.10">
    <property type="entry name" value="Dehydroquinate synthase-like - alpha domain"/>
    <property type="match status" value="1"/>
</dbReference>
<dbReference type="InterPro" id="IPR016037">
    <property type="entry name" value="DHQ_synth_AroB"/>
</dbReference>
<accession>A0AAX2JE21</accession>